<dbReference type="GeneID" id="64961071"/>
<keyword evidence="6" id="KW-0378">Hydrolase</keyword>
<dbReference type="InterPro" id="IPR016035">
    <property type="entry name" value="Acyl_Trfase/lysoPLipase"/>
</dbReference>
<organism evidence="9 10">
    <name type="scientific">Aspergillus kawachii</name>
    <name type="common">White koji mold</name>
    <name type="synonym">Aspergillus awamori var. kawachi</name>
    <dbReference type="NCBI Taxonomy" id="1069201"/>
    <lineage>
        <taxon>Eukaryota</taxon>
        <taxon>Fungi</taxon>
        <taxon>Dikarya</taxon>
        <taxon>Ascomycota</taxon>
        <taxon>Pezizomycotina</taxon>
        <taxon>Eurotiomycetes</taxon>
        <taxon>Eurotiomycetidae</taxon>
        <taxon>Eurotiales</taxon>
        <taxon>Aspergillaceae</taxon>
        <taxon>Aspergillus</taxon>
        <taxon>Aspergillus subgen. Circumdati</taxon>
    </lineage>
</organism>
<reference evidence="9" key="2">
    <citation type="submission" date="2021-02" db="EMBL/GenBank/DDBJ databases">
        <title>Aspergillus luchuensis mut. kawachii IFO 4304 genome sequence.</title>
        <authorList>
            <person name="Mori K."/>
            <person name="Kadooka C."/>
            <person name="Goto M."/>
            <person name="Futagami T."/>
        </authorList>
    </citation>
    <scope>NUCLEOTIDE SEQUENCE</scope>
    <source>
        <strain evidence="9">IFO 4308</strain>
    </source>
</reference>
<reference evidence="9" key="1">
    <citation type="submission" date="2021-01" db="EMBL/GenBank/DDBJ databases">
        <authorList>
            <consortium name="Aspergillus luchuensis mut. kawachii IFO 4304 genome sequencing consortium"/>
            <person name="Kazuki M."/>
            <person name="Futagami T."/>
        </authorList>
    </citation>
    <scope>NUCLEOTIDE SEQUENCE</scope>
    <source>
        <strain evidence="9">IFO 4308</strain>
    </source>
</reference>
<dbReference type="SUPFAM" id="SSF52151">
    <property type="entry name" value="FabD/lysophospholipase-like"/>
    <property type="match status" value="1"/>
</dbReference>
<evidence type="ECO:0000256" key="6">
    <source>
        <dbReference type="PROSITE-ProRule" id="PRU01161"/>
    </source>
</evidence>
<dbReference type="GO" id="GO:0016042">
    <property type="term" value="P:lipid catabolic process"/>
    <property type="evidence" value="ECO:0007669"/>
    <property type="project" value="UniProtKB-UniRule"/>
</dbReference>
<dbReference type="PROSITE" id="PS00518">
    <property type="entry name" value="ZF_RING_1"/>
    <property type="match status" value="1"/>
</dbReference>
<feature type="domain" description="PNPLA" evidence="8">
    <location>
        <begin position="525"/>
        <end position="737"/>
    </location>
</feature>
<evidence type="ECO:0000313" key="9">
    <source>
        <dbReference type="EMBL" id="BCR99749.1"/>
    </source>
</evidence>
<dbReference type="GO" id="GO:0008270">
    <property type="term" value="F:zinc ion binding"/>
    <property type="evidence" value="ECO:0007669"/>
    <property type="project" value="UniProtKB-KW"/>
</dbReference>
<dbReference type="GO" id="GO:0046486">
    <property type="term" value="P:glycerolipid metabolic process"/>
    <property type="evidence" value="ECO:0007669"/>
    <property type="project" value="UniProtKB-ARBA"/>
</dbReference>
<evidence type="ECO:0008006" key="11">
    <source>
        <dbReference type="Google" id="ProtNLM"/>
    </source>
</evidence>
<keyword evidence="6" id="KW-0442">Lipid degradation</keyword>
<dbReference type="GO" id="GO:0019369">
    <property type="term" value="P:arachidonate metabolic process"/>
    <property type="evidence" value="ECO:0007669"/>
    <property type="project" value="TreeGrafter"/>
</dbReference>
<dbReference type="InterPro" id="IPR002641">
    <property type="entry name" value="PNPLA_dom"/>
</dbReference>
<dbReference type="GO" id="GO:0047499">
    <property type="term" value="F:calcium-independent phospholipase A2 activity"/>
    <property type="evidence" value="ECO:0007669"/>
    <property type="project" value="TreeGrafter"/>
</dbReference>
<evidence type="ECO:0000256" key="1">
    <source>
        <dbReference type="ARBA" id="ARBA00022723"/>
    </source>
</evidence>
<protein>
    <recommendedName>
        <fullName evidence="11">Phospholipase, patatin family protein</fullName>
    </recommendedName>
</protein>
<sequence length="1031" mass="115093">MASVAFFVGPLGCTYRNISSIENGRHTCNDFEPLPTQGTYIRPKPPIRTNSSTMAWLDLTQDATGWSLVDTGRMNEIVQDMSHPATQYPSLISFVGNHNRMLALRSLFPHNNVLRRSSAGVIRLHLSITTAHNEYPIWFAESRLRELPLVGESSKAPWKDGIHRYSIDDTRIPTTDLNGSLLTRLVFPWMHVVCFFVDGLAEMERTKSLLEASQSRIQAGASSAPVRMRVILVLTRPTAAYETDPVEVLRAVRGITDPDQVSLSVVDLRGRHQLSGPALFAPLQRQVLDELQLSRTERLQRGLLFSAVHQAFLWHRSLQGSLDSTARRVDCLRLSRERLPVSGTFSEGLTELLVQSRKLKCPFQELYSFMASALLMDAYPPGMHQFRPDYVFDTLYRDLCGSAWRTAGDPDGSGHSDAIRSYFAEQFRRLSPVHTSRAIRQDELIRFGRRWSALTLPTACVFCLGRWAEHQTPCRHGICDTCVTMLGQRARGVEYHRDLAQCPLCQGALQLTVRQLPPTKRPVVLALDGGGIRGMVTLGLLRALEQRLAGAITLPEIPDLTAGTSVGSVIGTDQVYNNTSAAEACRRFPDLAQCIFQPGYSLSRIWPWLGCILNLVRDGAYDSGALERTLQQVCQPGRRVFDVMPPVAAGRRLAIVASRTSDGKPVVFPNYRGVRHRAVDSAYQRIVSHGASQNPLLRKALECSAAAPWFFRSKHLPGIGVLQDGGVRANNPHGIAQEECRIIWPSAQAHDLLVSVGTGYVPLAEEATDPAQHGCSSLQDKAPFRLWRAYNSSPCMDGVEAFKEGLNHVPHPLRTCIFRLDHALADLPRLDDVMRVAELAKEQYTVPDELVRAVLATCFFFELDEGPTRVPGQYLCRGSVLCARREPRRILERVLVEFPGAELQTGRGEHLGRSDDDDGCMVCGYYRKKVRFHVASLDEEISIMFKGSSGQQPIGGFPATVRQFLHLQQSDAVFGRSDHQIDQWPPQRMCYCPRGVKRVRFAEPAPSRKKRRVPLAGMERIAEPVQHELAQ</sequence>
<evidence type="ECO:0000256" key="2">
    <source>
        <dbReference type="ARBA" id="ARBA00022771"/>
    </source>
</evidence>
<evidence type="ECO:0000313" key="10">
    <source>
        <dbReference type="Proteomes" id="UP000661280"/>
    </source>
</evidence>
<feature type="short sequence motif" description="GXGXXG" evidence="6">
    <location>
        <begin position="529"/>
        <end position="534"/>
    </location>
</feature>
<gene>
    <name evidence="9" type="ORF">AKAW2_50091A</name>
</gene>
<dbReference type="KEGG" id="aluc:AKAW2_50091A"/>
<feature type="active site" description="Nucleophile" evidence="6">
    <location>
        <position position="565"/>
    </location>
</feature>
<feature type="short sequence motif" description="DGA/G" evidence="6">
    <location>
        <begin position="724"/>
        <end position="726"/>
    </location>
</feature>
<keyword evidence="10" id="KW-1185">Reference proteome</keyword>
<keyword evidence="4 6" id="KW-0443">Lipid metabolism</keyword>
<dbReference type="InterPro" id="IPR001841">
    <property type="entry name" value="Znf_RING"/>
</dbReference>
<feature type="domain" description="RING-type" evidence="7">
    <location>
        <begin position="460"/>
        <end position="506"/>
    </location>
</feature>
<dbReference type="EMBL" id="AP024429">
    <property type="protein sequence ID" value="BCR99749.1"/>
    <property type="molecule type" value="Genomic_DNA"/>
</dbReference>
<dbReference type="GO" id="GO:0016020">
    <property type="term" value="C:membrane"/>
    <property type="evidence" value="ECO:0007669"/>
    <property type="project" value="TreeGrafter"/>
</dbReference>
<dbReference type="Pfam" id="PF01734">
    <property type="entry name" value="Patatin"/>
    <property type="match status" value="1"/>
</dbReference>
<dbReference type="RefSeq" id="XP_041543512.1">
    <property type="nucleotide sequence ID" value="XM_041689870.1"/>
</dbReference>
<evidence type="ECO:0000256" key="4">
    <source>
        <dbReference type="ARBA" id="ARBA00023098"/>
    </source>
</evidence>
<dbReference type="Gene3D" id="3.40.1090.10">
    <property type="entry name" value="Cytosolic phospholipase A2 catalytic domain"/>
    <property type="match status" value="1"/>
</dbReference>
<dbReference type="OrthoDB" id="194358at2759"/>
<dbReference type="PANTHER" id="PTHR24185:SF8">
    <property type="entry name" value="PNPLA DOMAIN-CONTAINING PROTEIN"/>
    <property type="match status" value="1"/>
</dbReference>
<evidence type="ECO:0000256" key="5">
    <source>
        <dbReference type="PROSITE-ProRule" id="PRU00175"/>
    </source>
</evidence>
<evidence type="ECO:0000259" key="8">
    <source>
        <dbReference type="PROSITE" id="PS51635"/>
    </source>
</evidence>
<dbReference type="PROSITE" id="PS51635">
    <property type="entry name" value="PNPLA"/>
    <property type="match status" value="1"/>
</dbReference>
<dbReference type="Proteomes" id="UP000661280">
    <property type="component" value="Chromosome 5"/>
</dbReference>
<dbReference type="AlphaFoldDB" id="A0A7R7WBI1"/>
<keyword evidence="2 5" id="KW-0863">Zinc-finger</keyword>
<proteinExistence type="predicted"/>
<feature type="short sequence motif" description="GXSXG" evidence="6">
    <location>
        <begin position="563"/>
        <end position="567"/>
    </location>
</feature>
<evidence type="ECO:0000259" key="7">
    <source>
        <dbReference type="PROSITE" id="PS50089"/>
    </source>
</evidence>
<feature type="active site" description="Proton acceptor" evidence="6">
    <location>
        <position position="724"/>
    </location>
</feature>
<dbReference type="CDD" id="cd07199">
    <property type="entry name" value="Pat17_PNPLA8_PNPLA9_like"/>
    <property type="match status" value="1"/>
</dbReference>
<dbReference type="PANTHER" id="PTHR24185">
    <property type="entry name" value="CALCIUM-INDEPENDENT PHOSPHOLIPASE A2-GAMMA"/>
    <property type="match status" value="1"/>
</dbReference>
<accession>A0A7R7WBI1</accession>
<keyword evidence="1" id="KW-0479">Metal-binding</keyword>
<evidence type="ECO:0000256" key="3">
    <source>
        <dbReference type="ARBA" id="ARBA00022833"/>
    </source>
</evidence>
<name>A0A7R7WBI1_ASPKA</name>
<keyword evidence="3" id="KW-0862">Zinc</keyword>
<dbReference type="PROSITE" id="PS50089">
    <property type="entry name" value="ZF_RING_2"/>
    <property type="match status" value="1"/>
</dbReference>
<dbReference type="SUPFAM" id="SSF57850">
    <property type="entry name" value="RING/U-box"/>
    <property type="match status" value="1"/>
</dbReference>
<dbReference type="InterPro" id="IPR017907">
    <property type="entry name" value="Znf_RING_CS"/>
</dbReference>